<dbReference type="EMBL" id="GG662749">
    <property type="protein sequence ID" value="EAR92610.2"/>
    <property type="molecule type" value="Genomic_DNA"/>
</dbReference>
<dbReference type="InParanoid" id="Q235Z0"/>
<dbReference type="Proteomes" id="UP000009168">
    <property type="component" value="Unassembled WGS sequence"/>
</dbReference>
<evidence type="ECO:0000313" key="2">
    <source>
        <dbReference type="EMBL" id="EAR92610.2"/>
    </source>
</evidence>
<proteinExistence type="predicted"/>
<name>Q235Z0_TETTS</name>
<dbReference type="HOGENOM" id="CLU_496545_0_0_1"/>
<dbReference type="GeneID" id="7837984"/>
<protein>
    <submittedName>
        <fullName evidence="2">Uncharacterized protein</fullName>
    </submittedName>
</protein>
<organism evidence="2 3">
    <name type="scientific">Tetrahymena thermophila (strain SB210)</name>
    <dbReference type="NCBI Taxonomy" id="312017"/>
    <lineage>
        <taxon>Eukaryota</taxon>
        <taxon>Sar</taxon>
        <taxon>Alveolata</taxon>
        <taxon>Ciliophora</taxon>
        <taxon>Intramacronucleata</taxon>
        <taxon>Oligohymenophorea</taxon>
        <taxon>Hymenostomatida</taxon>
        <taxon>Tetrahymenina</taxon>
        <taxon>Tetrahymenidae</taxon>
        <taxon>Tetrahymena</taxon>
    </lineage>
</organism>
<accession>Q235Z0</accession>
<gene>
    <name evidence="2" type="ORF">TTHERM_00094010</name>
</gene>
<dbReference type="RefSeq" id="XP_001012855.2">
    <property type="nucleotide sequence ID" value="XM_001012855.2"/>
</dbReference>
<keyword evidence="3" id="KW-1185">Reference proteome</keyword>
<reference evidence="3" key="1">
    <citation type="journal article" date="2006" name="PLoS Biol.">
        <title>Macronuclear genome sequence of the ciliate Tetrahymena thermophila, a model eukaryote.</title>
        <authorList>
            <person name="Eisen J.A."/>
            <person name="Coyne R.S."/>
            <person name="Wu M."/>
            <person name="Wu D."/>
            <person name="Thiagarajan M."/>
            <person name="Wortman J.R."/>
            <person name="Badger J.H."/>
            <person name="Ren Q."/>
            <person name="Amedeo P."/>
            <person name="Jones K.M."/>
            <person name="Tallon L.J."/>
            <person name="Delcher A.L."/>
            <person name="Salzberg S.L."/>
            <person name="Silva J.C."/>
            <person name="Haas B.J."/>
            <person name="Majoros W.H."/>
            <person name="Farzad M."/>
            <person name="Carlton J.M."/>
            <person name="Smith R.K. Jr."/>
            <person name="Garg J."/>
            <person name="Pearlman R.E."/>
            <person name="Karrer K.M."/>
            <person name="Sun L."/>
            <person name="Manning G."/>
            <person name="Elde N.C."/>
            <person name="Turkewitz A.P."/>
            <person name="Asai D.J."/>
            <person name="Wilkes D.E."/>
            <person name="Wang Y."/>
            <person name="Cai H."/>
            <person name="Collins K."/>
            <person name="Stewart B.A."/>
            <person name="Lee S.R."/>
            <person name="Wilamowska K."/>
            <person name="Weinberg Z."/>
            <person name="Ruzzo W.L."/>
            <person name="Wloga D."/>
            <person name="Gaertig J."/>
            <person name="Frankel J."/>
            <person name="Tsao C.-C."/>
            <person name="Gorovsky M.A."/>
            <person name="Keeling P.J."/>
            <person name="Waller R.F."/>
            <person name="Patron N.J."/>
            <person name="Cherry J.M."/>
            <person name="Stover N.A."/>
            <person name="Krieger C.J."/>
            <person name="del Toro C."/>
            <person name="Ryder H.F."/>
            <person name="Williamson S.C."/>
            <person name="Barbeau R.A."/>
            <person name="Hamilton E.P."/>
            <person name="Orias E."/>
        </authorList>
    </citation>
    <scope>NUCLEOTIDE SEQUENCE [LARGE SCALE GENOMIC DNA]</scope>
    <source>
        <strain evidence="3">SB210</strain>
    </source>
</reference>
<dbReference type="KEGG" id="tet:TTHERM_00094010"/>
<dbReference type="AlphaFoldDB" id="Q235Z0"/>
<dbReference type="Pfam" id="PF14536">
    <property type="entry name" value="DUF4441"/>
    <property type="match status" value="1"/>
</dbReference>
<feature type="region of interest" description="Disordered" evidence="1">
    <location>
        <begin position="281"/>
        <end position="300"/>
    </location>
</feature>
<evidence type="ECO:0000313" key="3">
    <source>
        <dbReference type="Proteomes" id="UP000009168"/>
    </source>
</evidence>
<sequence length="551" mass="65821">MSLTYQVSQAEAEYQNCYLQEQISDQAQQQKPYCNNSNQENFIFLPEDSFFQCCQPNIQNNQINESMNYDNSCVLNLNNQRDPSYISFQQNFPYNQNNCENELNNYIGACFEPNSYCKNQYYASYQENAENFISIQQYNFPFGAQESENEYNNQLNQLNQCDQKLLSDEQRQATITMPIQSNEQVKESSGNMENHQPKQNTIEELIQSSSRCAQAKQQRKQKKLEKLKKIQQQISNLPKRDLRSHFKQLEQIDLKEKNFLNEHHKQINEGLQQSNFEYHQNKEQNKATKTSFQNCQQQQQQQEQLQPFNQINLLDEQNALQNELSFCNQQLENQIEDNQLNADNDQYLNSSTQQAQTDLDGSNKDQFESNFMNFEAELAKNDLNYKVNKKNVVKNIMSSFQRFIYSAFADITSNQNKIKKEYLFQKTKFHVYFNQQQEDQVIQLTEKIQNEVIQIYNNDFNNLPKNENKEEFIHKFKRYFTNRQFNNCTIKHLIKHKSFSKIFQYYLQFFFRNWLINVNIQNIESHILISDLFLKSFHDKQLLINLTNRQK</sequence>
<dbReference type="InterPro" id="IPR028008">
    <property type="entry name" value="DUF4441"/>
</dbReference>
<evidence type="ECO:0000256" key="1">
    <source>
        <dbReference type="SAM" id="MobiDB-lite"/>
    </source>
</evidence>